<dbReference type="EMBL" id="SLWS01000007">
    <property type="protein sequence ID" value="TCO55761.1"/>
    <property type="molecule type" value="Genomic_DNA"/>
</dbReference>
<proteinExistence type="predicted"/>
<dbReference type="InterPro" id="IPR021235">
    <property type="entry name" value="DUF2637"/>
</dbReference>
<comment type="caution">
    <text evidence="1">The sequence shown here is derived from an EMBL/GenBank/DDBJ whole genome shotgun (WGS) entry which is preliminary data.</text>
</comment>
<dbReference type="AlphaFoldDB" id="A0A4R2J8X6"/>
<reference evidence="1 2" key="1">
    <citation type="submission" date="2019-03" db="EMBL/GenBank/DDBJ databases">
        <title>Genomic Encyclopedia of Type Strains, Phase IV (KMG-IV): sequencing the most valuable type-strain genomes for metagenomic binning, comparative biology and taxonomic classification.</title>
        <authorList>
            <person name="Goeker M."/>
        </authorList>
    </citation>
    <scope>NUCLEOTIDE SEQUENCE [LARGE SCALE GENOMIC DNA]</scope>
    <source>
        <strain evidence="1 2">DSM 45934</strain>
    </source>
</reference>
<evidence type="ECO:0000313" key="1">
    <source>
        <dbReference type="EMBL" id="TCO55761.1"/>
    </source>
</evidence>
<accession>A0A4R2J8X6</accession>
<dbReference type="Pfam" id="PF10935">
    <property type="entry name" value="DUF2637"/>
    <property type="match status" value="1"/>
</dbReference>
<organism evidence="1 2">
    <name type="scientific">Actinocrispum wychmicini</name>
    <dbReference type="NCBI Taxonomy" id="1213861"/>
    <lineage>
        <taxon>Bacteria</taxon>
        <taxon>Bacillati</taxon>
        <taxon>Actinomycetota</taxon>
        <taxon>Actinomycetes</taxon>
        <taxon>Pseudonocardiales</taxon>
        <taxon>Pseudonocardiaceae</taxon>
        <taxon>Actinocrispum</taxon>
    </lineage>
</organism>
<dbReference type="Proteomes" id="UP000295680">
    <property type="component" value="Unassembled WGS sequence"/>
</dbReference>
<sequence>MVPIGIDGGLVGVVVLDLVLAWTAHPIGWLRQLARLLAVGTVAANVSAGWPDPVAIGLYAVAPLMLLVMVEAGRRVLLRRAGGAAGYVRDRIPLGRWILSPWPTFLLWRRMVLWQIASYRAALDMEAQLRRTRTLLRVHFGRQWKQKAPADLLWMLGIAPFAAEAHSRLHDLISGNDKVKPAPVPQDGATTPVLSGSSPAVLGDHLNAAVRINERHWTQRNRPVLAETLRKQLHISSSRARELASTVRSMDRAAVSNG</sequence>
<gene>
    <name evidence="1" type="ORF">EV192_107184</name>
</gene>
<protein>
    <submittedName>
        <fullName evidence="1">Uncharacterized protein DUF2637</fullName>
    </submittedName>
</protein>
<keyword evidence="2" id="KW-1185">Reference proteome</keyword>
<name>A0A4R2J8X6_9PSEU</name>
<evidence type="ECO:0000313" key="2">
    <source>
        <dbReference type="Proteomes" id="UP000295680"/>
    </source>
</evidence>